<protein>
    <submittedName>
        <fullName evidence="1">Lanthionine synthetase C family protein</fullName>
    </submittedName>
</protein>
<organism evidence="1 2">
    <name type="scientific">Streptomyces tanashiensis</name>
    <dbReference type="NCBI Taxonomy" id="67367"/>
    <lineage>
        <taxon>Bacteria</taxon>
        <taxon>Bacillati</taxon>
        <taxon>Actinomycetota</taxon>
        <taxon>Actinomycetes</taxon>
        <taxon>Kitasatosporales</taxon>
        <taxon>Streptomycetaceae</taxon>
        <taxon>Streptomyces</taxon>
    </lineage>
</organism>
<proteinExistence type="predicted"/>
<gene>
    <name evidence="1" type="ORF">LDH80_14670</name>
</gene>
<dbReference type="Pfam" id="PF05147">
    <property type="entry name" value="LANC_like"/>
    <property type="match status" value="1"/>
</dbReference>
<dbReference type="PRINTS" id="PR01950">
    <property type="entry name" value="LANCSUPER"/>
</dbReference>
<sequence length="443" mass="47298">MFEKAARETATQVMGLLTDPSTTRDKSAGWDLEGNPFNEMGFPAWAPLTLDRGLAGIAVMFHSSASEDPARLHHAHRYLTEMVQECKGRKQTMGGLYFGVGALAFATSVAHRTTGGYRGALDSLDEKVRTEAGVMMGLSTPGAPAHYMGEYDVISGLTGLGRHLLARGDDSLPVLRQVLTHLVGLTRPVSHAGRSVPGLWVEGPPVLDAGPLPQYEHGHLNLGMAHGIVGPLALLSTAWAAGVRVPGQEAAIEEIASLLVRWRAEDEQGYYWPIAVSLDDWAAGTLLHPKRQRPGWCYGTPGVTRALQLAGLALDRPEWCDVARESLLSLLAIPYEEWGVVDSGLCHGWAGHLVTLQTLNAEMKDERVAAAIDDIAGIIVSGYSEEHAFGFRAPVKLGLGNGGVDGVADYPGLLTGAAGIALALESYAHPMADRSWQASLLLV</sequence>
<dbReference type="GeneID" id="95600704"/>
<name>A0ABY6QXE4_9ACTN</name>
<dbReference type="Proteomes" id="UP001164506">
    <property type="component" value="Chromosome"/>
</dbReference>
<dbReference type="SMART" id="SM01260">
    <property type="entry name" value="LANC_like"/>
    <property type="match status" value="1"/>
</dbReference>
<keyword evidence="2" id="KW-1185">Reference proteome</keyword>
<dbReference type="EMBL" id="CP084204">
    <property type="protein sequence ID" value="UZX21886.1"/>
    <property type="molecule type" value="Genomic_DNA"/>
</dbReference>
<dbReference type="CDD" id="cd04793">
    <property type="entry name" value="LanC"/>
    <property type="match status" value="1"/>
</dbReference>
<evidence type="ECO:0000313" key="2">
    <source>
        <dbReference type="Proteomes" id="UP001164506"/>
    </source>
</evidence>
<accession>A0ABY6QXE4</accession>
<dbReference type="SUPFAM" id="SSF158745">
    <property type="entry name" value="LanC-like"/>
    <property type="match status" value="1"/>
</dbReference>
<dbReference type="RefSeq" id="WP_190101442.1">
    <property type="nucleotide sequence ID" value="NZ_BMUH01000001.1"/>
</dbReference>
<evidence type="ECO:0000313" key="1">
    <source>
        <dbReference type="EMBL" id="UZX21886.1"/>
    </source>
</evidence>
<dbReference type="InterPro" id="IPR033889">
    <property type="entry name" value="LanC"/>
</dbReference>
<dbReference type="Gene3D" id="1.50.10.20">
    <property type="match status" value="1"/>
</dbReference>
<dbReference type="PRINTS" id="PR01955">
    <property type="entry name" value="LANCFRANKIA"/>
</dbReference>
<reference evidence="1" key="1">
    <citation type="submission" date="2021-09" db="EMBL/GenBank/DDBJ databases">
        <title>Complete genome sequence and metabolic characterization of Streptomyces tanashiensis DSM 731 the producer of antibacterial Kalafungin and diverse secondary metabolites.</title>
        <authorList>
            <person name="Abbasi M.N."/>
            <person name="Anwar M.N."/>
            <person name="Alam K."/>
            <person name="Shoaib M."/>
            <person name="Lin Z."/>
            <person name="Hayat M."/>
            <person name="Ali M.I."/>
            <person name="Malik H.M.T."/>
            <person name="Ahmed I."/>
            <person name="Li A."/>
            <person name="Hailong Wang H."/>
            <person name="Zhang Y."/>
        </authorList>
    </citation>
    <scope>NUCLEOTIDE SEQUENCE</scope>
    <source>
        <strain evidence="1">Kala</strain>
    </source>
</reference>
<dbReference type="InterPro" id="IPR007822">
    <property type="entry name" value="LANC-like"/>
</dbReference>